<name>A0ABR1WMH2_9PEZI</name>
<feature type="region of interest" description="Disordered" evidence="1">
    <location>
        <begin position="98"/>
        <end position="185"/>
    </location>
</feature>
<proteinExistence type="predicted"/>
<accession>A0ABR1WMH2</accession>
<evidence type="ECO:0000313" key="3">
    <source>
        <dbReference type="Proteomes" id="UP001446871"/>
    </source>
</evidence>
<keyword evidence="3" id="KW-1185">Reference proteome</keyword>
<dbReference type="EMBL" id="JAQQWM010000001">
    <property type="protein sequence ID" value="KAK8083646.1"/>
    <property type="molecule type" value="Genomic_DNA"/>
</dbReference>
<evidence type="ECO:0000313" key="2">
    <source>
        <dbReference type="EMBL" id="KAK8083646.1"/>
    </source>
</evidence>
<gene>
    <name evidence="2" type="ORF">PG996_002427</name>
</gene>
<organism evidence="2 3">
    <name type="scientific">Apiospora saccharicola</name>
    <dbReference type="NCBI Taxonomy" id="335842"/>
    <lineage>
        <taxon>Eukaryota</taxon>
        <taxon>Fungi</taxon>
        <taxon>Dikarya</taxon>
        <taxon>Ascomycota</taxon>
        <taxon>Pezizomycotina</taxon>
        <taxon>Sordariomycetes</taxon>
        <taxon>Xylariomycetidae</taxon>
        <taxon>Amphisphaeriales</taxon>
        <taxon>Apiosporaceae</taxon>
        <taxon>Apiospora</taxon>
    </lineage>
</organism>
<dbReference type="Proteomes" id="UP001446871">
    <property type="component" value="Unassembled WGS sequence"/>
</dbReference>
<reference evidence="2 3" key="1">
    <citation type="submission" date="2023-01" db="EMBL/GenBank/DDBJ databases">
        <title>Analysis of 21 Apiospora genomes using comparative genomics revels a genus with tremendous synthesis potential of carbohydrate active enzymes and secondary metabolites.</title>
        <authorList>
            <person name="Sorensen T."/>
        </authorList>
    </citation>
    <scope>NUCLEOTIDE SEQUENCE [LARGE SCALE GENOMIC DNA]</scope>
    <source>
        <strain evidence="2 3">CBS 83171</strain>
    </source>
</reference>
<feature type="region of interest" description="Disordered" evidence="1">
    <location>
        <begin position="25"/>
        <end position="85"/>
    </location>
</feature>
<sequence>MSTEPHIQNLPMHSASSLRPLALQAMQKVDESSAVQEWKYRRDSTLSHDFSDSSSTTPGSAQSCYTESDAASTAPSSPRTPRRRSELPELNFYALPLEPAHHKSSPPSSQMYSSPGPLGLLPPVSSEQRRTSLPGPAQLLSSSARQTPSSSPGLDAQLDRRRSSTDVSVAEDATGTSTPDQSADPIAAEALSRLSLSRTLHQKPRHRVYNRGLFGRRSSALSSIEHHPSRFIKRESYSSYPSEFGRYHVLRHVVGGHVKKERLPPSPPHGRKSKNQGHCNKPYPWEQTCWIRYQFEDLRKPWTVVEELFDMTFPDPDFERTRQGLQGSFYRQNKMLPHLDQETERYIGMPNGHVALEVVKKREQKNRREGFFNFVNLYPEWAVVYPWVSEEHRQDALRLLDLRTHDREKIKQEAMDAGLYVENLGKDECSCCAPMKWLTKDEPRQRTRSTTPTRRQSL</sequence>
<feature type="compositionally biased region" description="Low complexity" evidence="1">
    <location>
        <begin position="105"/>
        <end position="126"/>
    </location>
</feature>
<comment type="caution">
    <text evidence="2">The sequence shown here is derived from an EMBL/GenBank/DDBJ whole genome shotgun (WGS) entry which is preliminary data.</text>
</comment>
<evidence type="ECO:0000256" key="1">
    <source>
        <dbReference type="SAM" id="MobiDB-lite"/>
    </source>
</evidence>
<feature type="compositionally biased region" description="Low complexity" evidence="1">
    <location>
        <begin position="141"/>
        <end position="151"/>
    </location>
</feature>
<feature type="region of interest" description="Disordered" evidence="1">
    <location>
        <begin position="259"/>
        <end position="278"/>
    </location>
</feature>
<feature type="compositionally biased region" description="Polar residues" evidence="1">
    <location>
        <begin position="58"/>
        <end position="70"/>
    </location>
</feature>
<protein>
    <submittedName>
        <fullName evidence="2">Uncharacterized protein</fullName>
    </submittedName>
</protein>
<feature type="compositionally biased region" description="Basic and acidic residues" evidence="1">
    <location>
        <begin position="38"/>
        <end position="51"/>
    </location>
</feature>